<dbReference type="Proteomes" id="UP001434883">
    <property type="component" value="Unassembled WGS sequence"/>
</dbReference>
<comment type="caution">
    <text evidence="2">The sequence shown here is derived from an EMBL/GenBank/DDBJ whole genome shotgun (WGS) entry which is preliminary data.</text>
</comment>
<name>A0ABV0SGJ3_9TELE</name>
<evidence type="ECO:0000256" key="1">
    <source>
        <dbReference type="SAM" id="Phobius"/>
    </source>
</evidence>
<keyword evidence="1" id="KW-1133">Transmembrane helix</keyword>
<organism evidence="2 3">
    <name type="scientific">Xenoophorus captivus</name>
    <dbReference type="NCBI Taxonomy" id="1517983"/>
    <lineage>
        <taxon>Eukaryota</taxon>
        <taxon>Metazoa</taxon>
        <taxon>Chordata</taxon>
        <taxon>Craniata</taxon>
        <taxon>Vertebrata</taxon>
        <taxon>Euteleostomi</taxon>
        <taxon>Actinopterygii</taxon>
        <taxon>Neopterygii</taxon>
        <taxon>Teleostei</taxon>
        <taxon>Neoteleostei</taxon>
        <taxon>Acanthomorphata</taxon>
        <taxon>Ovalentaria</taxon>
        <taxon>Atherinomorphae</taxon>
        <taxon>Cyprinodontiformes</taxon>
        <taxon>Goodeidae</taxon>
        <taxon>Xenoophorus</taxon>
    </lineage>
</organism>
<feature type="transmembrane region" description="Helical" evidence="1">
    <location>
        <begin position="77"/>
        <end position="98"/>
    </location>
</feature>
<dbReference type="EMBL" id="JAHRIN010077927">
    <property type="protein sequence ID" value="MEQ2218961.1"/>
    <property type="molecule type" value="Genomic_DNA"/>
</dbReference>
<gene>
    <name evidence="2" type="ORF">XENOCAPTIV_010585</name>
</gene>
<evidence type="ECO:0000313" key="3">
    <source>
        <dbReference type="Proteomes" id="UP001434883"/>
    </source>
</evidence>
<feature type="non-terminal residue" evidence="2">
    <location>
        <position position="1"/>
    </location>
</feature>
<keyword evidence="1" id="KW-0812">Transmembrane</keyword>
<evidence type="ECO:0000313" key="2">
    <source>
        <dbReference type="EMBL" id="MEQ2218961.1"/>
    </source>
</evidence>
<keyword evidence="1" id="KW-0472">Membrane</keyword>
<keyword evidence="3" id="KW-1185">Reference proteome</keyword>
<reference evidence="2 3" key="1">
    <citation type="submission" date="2021-06" db="EMBL/GenBank/DDBJ databases">
        <authorList>
            <person name="Palmer J.M."/>
        </authorList>
    </citation>
    <scope>NUCLEOTIDE SEQUENCE [LARGE SCALE GENOMIC DNA]</scope>
    <source>
        <strain evidence="2 3">XC_2019</strain>
        <tissue evidence="2">Muscle</tissue>
    </source>
</reference>
<protein>
    <submittedName>
        <fullName evidence="2">Uncharacterized protein</fullName>
    </submittedName>
</protein>
<sequence length="101" mass="10706">DCSRPTWTKLSREAWISSSLYGLARPIQSSCNSEVKVIVPHKKDSGSDSLNCMKTCGVCPAGGTVDRIFTFMELLSCLVHVFAGAGGAAAVGVSWLLLSDL</sequence>
<accession>A0ABV0SGJ3</accession>
<proteinExistence type="predicted"/>